<keyword evidence="3" id="KW-1185">Reference proteome</keyword>
<dbReference type="Gramene" id="PRQ28361">
    <property type="protein sequence ID" value="PRQ28361"/>
    <property type="gene ID" value="RchiOBHm_Chr5g0002231"/>
</dbReference>
<reference evidence="2 3" key="1">
    <citation type="journal article" date="2018" name="Nat. Genet.">
        <title>The Rosa genome provides new insights in the design of modern roses.</title>
        <authorList>
            <person name="Bendahmane M."/>
        </authorList>
    </citation>
    <scope>NUCLEOTIDE SEQUENCE [LARGE SCALE GENOMIC DNA]</scope>
    <source>
        <strain evidence="3">cv. Old Blush</strain>
    </source>
</reference>
<evidence type="ECO:0000313" key="3">
    <source>
        <dbReference type="Proteomes" id="UP000238479"/>
    </source>
</evidence>
<gene>
    <name evidence="2" type="ORF">RchiOBHm_Chr5g0002231</name>
</gene>
<organism evidence="2 3">
    <name type="scientific">Rosa chinensis</name>
    <name type="common">China rose</name>
    <dbReference type="NCBI Taxonomy" id="74649"/>
    <lineage>
        <taxon>Eukaryota</taxon>
        <taxon>Viridiplantae</taxon>
        <taxon>Streptophyta</taxon>
        <taxon>Embryophyta</taxon>
        <taxon>Tracheophyta</taxon>
        <taxon>Spermatophyta</taxon>
        <taxon>Magnoliopsida</taxon>
        <taxon>eudicotyledons</taxon>
        <taxon>Gunneridae</taxon>
        <taxon>Pentapetalae</taxon>
        <taxon>rosids</taxon>
        <taxon>fabids</taxon>
        <taxon>Rosales</taxon>
        <taxon>Rosaceae</taxon>
        <taxon>Rosoideae</taxon>
        <taxon>Rosoideae incertae sedis</taxon>
        <taxon>Rosa</taxon>
    </lineage>
</organism>
<feature type="region of interest" description="Disordered" evidence="1">
    <location>
        <begin position="1"/>
        <end position="107"/>
    </location>
</feature>
<feature type="compositionally biased region" description="Acidic residues" evidence="1">
    <location>
        <begin position="85"/>
        <end position="101"/>
    </location>
</feature>
<comment type="caution">
    <text evidence="2">The sequence shown here is derived from an EMBL/GenBank/DDBJ whole genome shotgun (WGS) entry which is preliminary data.</text>
</comment>
<proteinExistence type="predicted"/>
<protein>
    <submittedName>
        <fullName evidence="2">Uncharacterized protein</fullName>
    </submittedName>
</protein>
<dbReference type="AlphaFoldDB" id="A0A2P6Q2F6"/>
<name>A0A2P6Q2F6_ROSCH</name>
<sequence>MTDVESRNPNLDRPAKRRVEELDEDDLGKSPKQTKRRREEFDESAAGTGNGTLWNKEPPMVDDGSADGFPLVLPQKEDKGSGGNEDSDVEEVSSAEEDSDPPEFILNCGGGLDEGDYFGYCELCVDNEVCKGCGNKDGSPVREE</sequence>
<dbReference type="EMBL" id="PDCK01000043">
    <property type="protein sequence ID" value="PRQ28361.1"/>
    <property type="molecule type" value="Genomic_DNA"/>
</dbReference>
<evidence type="ECO:0000256" key="1">
    <source>
        <dbReference type="SAM" id="MobiDB-lite"/>
    </source>
</evidence>
<accession>A0A2P6Q2F6</accession>
<dbReference type="Proteomes" id="UP000238479">
    <property type="component" value="Chromosome 5"/>
</dbReference>
<evidence type="ECO:0000313" key="2">
    <source>
        <dbReference type="EMBL" id="PRQ28361.1"/>
    </source>
</evidence>